<dbReference type="EMBL" id="JAWHQM010000003">
    <property type="protein sequence ID" value="KAK5626465.1"/>
    <property type="molecule type" value="Genomic_DNA"/>
</dbReference>
<sequence>MDCGGGGGGGGTQAGHDGGEWMDGCAVVATAATPPVPPRSDGYMVLLEQEINWYDEPDHHLLEDNETWTGRGAGRKDAGRGAVAQDNEGRTAAFQHGLSHLLVGTHSLAHSSHSLSEVAF</sequence>
<proteinExistence type="predicted"/>
<dbReference type="Proteomes" id="UP001305414">
    <property type="component" value="Unassembled WGS sequence"/>
</dbReference>
<accession>A0AAN7YVF1</accession>
<feature type="compositionally biased region" description="Gly residues" evidence="1">
    <location>
        <begin position="1"/>
        <end position="13"/>
    </location>
</feature>
<organism evidence="2 3">
    <name type="scientific">Xylaria bambusicola</name>
    <dbReference type="NCBI Taxonomy" id="326684"/>
    <lineage>
        <taxon>Eukaryota</taxon>
        <taxon>Fungi</taxon>
        <taxon>Dikarya</taxon>
        <taxon>Ascomycota</taxon>
        <taxon>Pezizomycotina</taxon>
        <taxon>Sordariomycetes</taxon>
        <taxon>Xylariomycetidae</taxon>
        <taxon>Xylariales</taxon>
        <taxon>Xylariaceae</taxon>
        <taxon>Xylaria</taxon>
    </lineage>
</organism>
<evidence type="ECO:0000256" key="1">
    <source>
        <dbReference type="SAM" id="MobiDB-lite"/>
    </source>
</evidence>
<comment type="caution">
    <text evidence="2">The sequence shown here is derived from an EMBL/GenBank/DDBJ whole genome shotgun (WGS) entry which is preliminary data.</text>
</comment>
<protein>
    <submittedName>
        <fullName evidence="2">Uncharacterized protein</fullName>
    </submittedName>
</protein>
<feature type="region of interest" description="Disordered" evidence="1">
    <location>
        <begin position="1"/>
        <end position="21"/>
    </location>
</feature>
<evidence type="ECO:0000313" key="3">
    <source>
        <dbReference type="Proteomes" id="UP001305414"/>
    </source>
</evidence>
<reference evidence="2 3" key="1">
    <citation type="submission" date="2023-10" db="EMBL/GenBank/DDBJ databases">
        <title>Draft genome sequence of Xylaria bambusicola isolate GMP-LS, the root and basal stem rot pathogen of sugarcane in Indonesia.</title>
        <authorList>
            <person name="Selvaraj P."/>
            <person name="Muralishankar V."/>
            <person name="Muruganantham S."/>
            <person name="Sp S."/>
            <person name="Haryani S."/>
            <person name="Lau K.J.X."/>
            <person name="Naqvi N.I."/>
        </authorList>
    </citation>
    <scope>NUCLEOTIDE SEQUENCE [LARGE SCALE GENOMIC DNA]</scope>
    <source>
        <strain evidence="2">GMP-LS</strain>
    </source>
</reference>
<evidence type="ECO:0000313" key="2">
    <source>
        <dbReference type="EMBL" id="KAK5626465.1"/>
    </source>
</evidence>
<name>A0AAN7YVF1_9PEZI</name>
<gene>
    <name evidence="2" type="ORF">RRF57_002180</name>
</gene>
<dbReference type="AlphaFoldDB" id="A0AAN7YVF1"/>
<keyword evidence="3" id="KW-1185">Reference proteome</keyword>